<dbReference type="GO" id="GO:0006091">
    <property type="term" value="P:generation of precursor metabolites and energy"/>
    <property type="evidence" value="ECO:0007669"/>
    <property type="project" value="InterPro"/>
</dbReference>
<evidence type="ECO:0000256" key="10">
    <source>
        <dbReference type="ARBA" id="ARBA00023014"/>
    </source>
</evidence>
<dbReference type="NCBIfam" id="TIGR01702">
    <property type="entry name" value="CO_DH_cata"/>
    <property type="match status" value="1"/>
</dbReference>
<dbReference type="PANTHER" id="PTHR30109:SF4">
    <property type="entry name" value="CARBON MONOXIDE DEHYDROGENASE"/>
    <property type="match status" value="1"/>
</dbReference>
<evidence type="ECO:0000256" key="12">
    <source>
        <dbReference type="ARBA" id="ARBA00048733"/>
    </source>
</evidence>
<feature type="binding site" evidence="14">
    <location>
        <position position="67"/>
    </location>
    <ligand>
        <name>[4Fe-4S] cluster</name>
        <dbReference type="ChEBI" id="CHEBI:49883"/>
        <label>2</label>
    </ligand>
</feature>
<comment type="cofactor">
    <cofactor evidence="1">
        <name>[4Fe-4S] cluster</name>
        <dbReference type="ChEBI" id="CHEBI:49883"/>
    </cofactor>
</comment>
<evidence type="ECO:0000256" key="7">
    <source>
        <dbReference type="ARBA" id="ARBA00022723"/>
    </source>
</evidence>
<dbReference type="GO" id="GO:0004601">
    <property type="term" value="F:peroxidase activity"/>
    <property type="evidence" value="ECO:0007669"/>
    <property type="project" value="TreeGrafter"/>
</dbReference>
<evidence type="ECO:0000256" key="3">
    <source>
        <dbReference type="ARBA" id="ARBA00010689"/>
    </source>
</evidence>
<dbReference type="PIRSF" id="PIRSF005023">
    <property type="entry name" value="CODH"/>
    <property type="match status" value="1"/>
</dbReference>
<evidence type="ECO:0000256" key="13">
    <source>
        <dbReference type="PIRNR" id="PIRNR005023"/>
    </source>
</evidence>
<dbReference type="InterPro" id="IPR016099">
    <property type="entry name" value="Prismane-like_a/b-sand"/>
</dbReference>
<reference evidence="15" key="1">
    <citation type="submission" date="2014-12" db="EMBL/GenBank/DDBJ databases">
        <authorList>
            <person name="Huang H.-H."/>
            <person name="Chen S.-C."/>
            <person name="Lai M.-C."/>
        </authorList>
    </citation>
    <scope>NUCLEOTIDE SEQUENCE</scope>
    <source>
        <strain evidence="15">K1F9705b</strain>
    </source>
</reference>
<feature type="binding site" evidence="14">
    <location>
        <position position="278"/>
    </location>
    <ligand>
        <name>[Ni-4Fe-4S] cluster</name>
        <dbReference type="ChEBI" id="CHEBI:47739"/>
    </ligand>
</feature>
<feature type="binding site" evidence="14">
    <location>
        <position position="75"/>
    </location>
    <ligand>
        <name>[4Fe-4S] cluster</name>
        <dbReference type="ChEBI" id="CHEBI:49883"/>
        <label>2</label>
    </ligand>
</feature>
<evidence type="ECO:0000256" key="5">
    <source>
        <dbReference type="ARBA" id="ARBA00022485"/>
    </source>
</evidence>
<dbReference type="GO" id="GO:0042542">
    <property type="term" value="P:response to hydrogen peroxide"/>
    <property type="evidence" value="ECO:0007669"/>
    <property type="project" value="TreeGrafter"/>
</dbReference>
<dbReference type="PANTHER" id="PTHR30109">
    <property type="entry name" value="HYDROXYLAMINE REDUCTASE"/>
    <property type="match status" value="1"/>
</dbReference>
<dbReference type="Proteomes" id="UP000730161">
    <property type="component" value="Unassembled WGS sequence"/>
</dbReference>
<feature type="binding site" evidence="14">
    <location>
        <position position="490"/>
    </location>
    <ligand>
        <name>[Ni-4Fe-4S] cluster</name>
        <dbReference type="ChEBI" id="CHEBI:47739"/>
    </ligand>
</feature>
<gene>
    <name evidence="15" type="ORF">RJ53_08935</name>
</gene>
<comment type="similarity">
    <text evidence="3">Belongs to the Ni-containing carbon monoxide dehydrogenase family.</text>
</comment>
<name>A0A8J7W742_9EURY</name>
<evidence type="ECO:0000313" key="16">
    <source>
        <dbReference type="Proteomes" id="UP000730161"/>
    </source>
</evidence>
<feature type="binding site" evidence="14">
    <location>
        <position position="352"/>
    </location>
    <ligand>
        <name>[Ni-4Fe-4S] cluster</name>
        <dbReference type="ChEBI" id="CHEBI:47739"/>
    </ligand>
</feature>
<feature type="binding site" evidence="14">
    <location>
        <position position="58"/>
    </location>
    <ligand>
        <name>[4Fe-4S] cluster</name>
        <dbReference type="ChEBI" id="CHEBI:49883"/>
        <label>1</label>
        <note>ligand shared between dimeric partners</note>
    </ligand>
</feature>
<evidence type="ECO:0000313" key="15">
    <source>
        <dbReference type="EMBL" id="MBR1369601.1"/>
    </source>
</evidence>
<comment type="cofactor">
    <cofactor evidence="11">
        <name>[Ni-4Fe-5S] cluster</name>
        <dbReference type="ChEBI" id="CHEBI:177874"/>
    </cofactor>
</comment>
<comment type="catalytic activity">
    <reaction evidence="12 13">
        <text>CO + 2 oxidized [2Fe-2S]-[ferredoxin] + H2O = 2 reduced [2Fe-2S]-[ferredoxin] + CO2 + 2 H(+)</text>
        <dbReference type="Rhea" id="RHEA:21040"/>
        <dbReference type="Rhea" id="RHEA-COMP:10000"/>
        <dbReference type="Rhea" id="RHEA-COMP:10001"/>
        <dbReference type="ChEBI" id="CHEBI:15377"/>
        <dbReference type="ChEBI" id="CHEBI:15378"/>
        <dbReference type="ChEBI" id="CHEBI:16526"/>
        <dbReference type="ChEBI" id="CHEBI:17245"/>
        <dbReference type="ChEBI" id="CHEBI:33737"/>
        <dbReference type="ChEBI" id="CHEBI:33738"/>
        <dbReference type="EC" id="1.2.7.4"/>
    </reaction>
</comment>
<keyword evidence="6 14" id="KW-0533">Nickel</keyword>
<evidence type="ECO:0000256" key="9">
    <source>
        <dbReference type="ARBA" id="ARBA00023004"/>
    </source>
</evidence>
<feature type="binding site" evidence="14">
    <location>
        <position position="460"/>
    </location>
    <ligand>
        <name>[Ni-4Fe-4S] cluster</name>
        <dbReference type="ChEBI" id="CHEBI:47739"/>
    </ligand>
</feature>
<dbReference type="GO" id="GO:0043885">
    <property type="term" value="F:anaerobic carbon-monoxide dehydrogenase activity"/>
    <property type="evidence" value="ECO:0007669"/>
    <property type="project" value="UniProtKB-UniRule"/>
</dbReference>
<dbReference type="GO" id="GO:0051539">
    <property type="term" value="F:4 iron, 4 sulfur cluster binding"/>
    <property type="evidence" value="ECO:0007669"/>
    <property type="project" value="UniProtKB-UniRule"/>
</dbReference>
<feature type="binding site" evidence="14">
    <location>
        <position position="88"/>
    </location>
    <ligand>
        <name>[4Fe-4S] cluster</name>
        <dbReference type="ChEBI" id="CHEBI:49883"/>
        <label>2</label>
    </ligand>
</feature>
<keyword evidence="8 13" id="KW-0560">Oxidoreductase</keyword>
<dbReference type="AlphaFoldDB" id="A0A8J7W742"/>
<evidence type="ECO:0000256" key="8">
    <source>
        <dbReference type="ARBA" id="ARBA00023002"/>
    </source>
</evidence>
<dbReference type="GO" id="GO:0016151">
    <property type="term" value="F:nickel cation binding"/>
    <property type="evidence" value="ECO:0007669"/>
    <property type="project" value="InterPro"/>
</dbReference>
<dbReference type="Gene3D" id="3.40.50.2030">
    <property type="match status" value="2"/>
</dbReference>
<evidence type="ECO:0000256" key="4">
    <source>
        <dbReference type="ARBA" id="ARBA00011738"/>
    </source>
</evidence>
<keyword evidence="5 13" id="KW-0004">4Fe-4S</keyword>
<dbReference type="EC" id="1.2.7.4" evidence="13"/>
<comment type="subunit">
    <text evidence="4">Homodimer.</text>
</comment>
<evidence type="ECO:0000256" key="6">
    <source>
        <dbReference type="ARBA" id="ARBA00022596"/>
    </source>
</evidence>
<evidence type="ECO:0000256" key="1">
    <source>
        <dbReference type="ARBA" id="ARBA00001966"/>
    </source>
</evidence>
<evidence type="ECO:0000256" key="14">
    <source>
        <dbReference type="PIRSR" id="PIRSR005023-1"/>
    </source>
</evidence>
<organism evidence="15 16">
    <name type="scientific">Methanocalculus chunghsingensis</name>
    <dbReference type="NCBI Taxonomy" id="156457"/>
    <lineage>
        <taxon>Archaea</taxon>
        <taxon>Methanobacteriati</taxon>
        <taxon>Methanobacteriota</taxon>
        <taxon>Stenosarchaea group</taxon>
        <taxon>Methanomicrobia</taxon>
        <taxon>Methanomicrobiales</taxon>
        <taxon>Methanocalculaceae</taxon>
        <taxon>Methanocalculus</taxon>
    </lineage>
</organism>
<dbReference type="EMBL" id="JWHL01000015">
    <property type="protein sequence ID" value="MBR1369601.1"/>
    <property type="molecule type" value="Genomic_DNA"/>
</dbReference>
<keyword evidence="7 13" id="KW-0479">Metal-binding</keyword>
<dbReference type="Pfam" id="PF03063">
    <property type="entry name" value="Prismane"/>
    <property type="match status" value="1"/>
</dbReference>
<dbReference type="Gene3D" id="1.20.1270.30">
    <property type="match status" value="1"/>
</dbReference>
<comment type="function">
    <text evidence="2">CODH oxidizes carbon monoxide coupled, via CooF, to the reduction of a hydrogen cation by a hydrogenase (possibly CooH).</text>
</comment>
<dbReference type="InterPro" id="IPR011254">
    <property type="entry name" value="Prismane-like_sf"/>
</dbReference>
<feature type="binding site" evidence="14">
    <location>
        <position position="314"/>
    </location>
    <ligand>
        <name>[Ni-4Fe-4S] cluster</name>
        <dbReference type="ChEBI" id="CHEBI:47739"/>
    </ligand>
</feature>
<keyword evidence="9 13" id="KW-0408">Iron</keyword>
<dbReference type="GO" id="GO:0050418">
    <property type="term" value="F:hydroxylamine reductase activity"/>
    <property type="evidence" value="ECO:0007669"/>
    <property type="project" value="TreeGrafter"/>
</dbReference>
<dbReference type="InterPro" id="IPR004137">
    <property type="entry name" value="HCP/CODH"/>
</dbReference>
<feature type="binding site" evidence="14">
    <location>
        <position position="531"/>
    </location>
    <ligand>
        <name>[Ni-4Fe-4S] cluster</name>
        <dbReference type="ChEBI" id="CHEBI:47739"/>
    </ligand>
</feature>
<feature type="binding site" evidence="14">
    <location>
        <position position="70"/>
    </location>
    <ligand>
        <name>[4Fe-4S] cluster</name>
        <dbReference type="ChEBI" id="CHEBI:49883"/>
        <label>2</label>
    </ligand>
</feature>
<keyword evidence="10 13" id="KW-0411">Iron-sulfur</keyword>
<comment type="caution">
    <text evidence="15">The sequence shown here is derived from an EMBL/GenBank/DDBJ whole genome shotgun (WGS) entry which is preliminary data.</text>
</comment>
<evidence type="ECO:0000256" key="11">
    <source>
        <dbReference type="ARBA" id="ARBA00034454"/>
    </source>
</evidence>
<proteinExistence type="inferred from homology"/>
<dbReference type="SUPFAM" id="SSF56821">
    <property type="entry name" value="Prismane protein-like"/>
    <property type="match status" value="1"/>
</dbReference>
<dbReference type="InterPro" id="IPR010047">
    <property type="entry name" value="CODH"/>
</dbReference>
<protein>
    <recommendedName>
        <fullName evidence="13">Carbon monoxide dehydrogenase</fullName>
        <ecNumber evidence="13">1.2.7.4</ecNumber>
    </recommendedName>
</protein>
<sequence length="639" mass="68610">METCDLDRAKMSLMNPKVIREKVLERTIDETAMKAVEHCLKEWIETVWDRDEMQDPRCKWCSSGLSCSRCTMGPCRIIPERNRDRGVCGADADLIVARNLLDTLATGAASHSDHGREIVETLLLVGKGETNDYMITDRKKLFALAEEYNIPTNREAIEVAHDLALAYLEEFGTVKGEIELTRRAPTATHAIWEETGILPRSVDREIVEAMHRIQMGVGAHYGNILLHGLRTALADGWGGSMMATEVSDVLFGTPVPCESQINLAVVKEDMVNISLHGHNPMLSEMIVNAAEDEAMQKRARDAGAAGINLVGLCCTGNELLMRKGIPMAGNHFNQELVIATGALEAMVVDYQCIFPSLPRTASCFHTKIISTSPKAKIPGSYYMEFEPSTARETAEAIVRTAIDNFKLRDPEKVFIPGKPVAVQAGFSVEAITAALGGTLQPLVDAIAAGKIRGAVGIVGCNNPRIKHDYGHVTLSKELIKNDILCVETGCAAVASGKAGLLTPDAAFLAGDGLKSICKAVGIPPVLHMGSCVDCSRILVLLAALGNTLGVGIHQLPVAGAAPEWYSQKAVAIGSYFVASGVYTVLGPMPHISGSPAVVDLLTNGLEGIVKAKFAVEPDPVKAAELIIAHIEEKRKALGI</sequence>
<evidence type="ECO:0000256" key="2">
    <source>
        <dbReference type="ARBA" id="ARBA00002452"/>
    </source>
</evidence>
<dbReference type="InterPro" id="IPR016101">
    <property type="entry name" value="CO_DH_a-bundle"/>
</dbReference>
<keyword evidence="16" id="KW-1185">Reference proteome</keyword>
<accession>A0A8J7W742</accession>